<dbReference type="SUPFAM" id="SSF56563">
    <property type="entry name" value="Major capsid protein gp5"/>
    <property type="match status" value="1"/>
</dbReference>
<comment type="similarity">
    <text evidence="2">Belongs to the encapsulin family. Family 1 subfamily.</text>
</comment>
<dbReference type="NCBIfam" id="NF041155">
    <property type="entry name" value="encap_f1"/>
    <property type="match status" value="1"/>
</dbReference>
<keyword evidence="3" id="KW-1284">Encapsulin nanocompartment</keyword>
<evidence type="ECO:0000313" key="6">
    <source>
        <dbReference type="Proteomes" id="UP001501578"/>
    </source>
</evidence>
<dbReference type="PANTHER" id="PTHR37165:SF1">
    <property type="entry name" value="TYPE 1 ENCAPSULIN SHELL PROTEIN"/>
    <property type="match status" value="1"/>
</dbReference>
<dbReference type="InterPro" id="IPR051429">
    <property type="entry name" value="Encapsulin_nc"/>
</dbReference>
<evidence type="ECO:0000256" key="1">
    <source>
        <dbReference type="ARBA" id="ARBA00033738"/>
    </source>
</evidence>
<evidence type="ECO:0000256" key="2">
    <source>
        <dbReference type="ARBA" id="ARBA00033743"/>
    </source>
</evidence>
<name>A0ABP4AHG2_9ACTN</name>
<proteinExistence type="inferred from homology"/>
<dbReference type="PIRSF" id="PIRSF019254">
    <property type="entry name" value="CFP29"/>
    <property type="match status" value="1"/>
</dbReference>
<gene>
    <name evidence="5" type="ORF">GCM10009560_42520</name>
</gene>
<dbReference type="Proteomes" id="UP001501578">
    <property type="component" value="Unassembled WGS sequence"/>
</dbReference>
<sequence>MNNLHRELAPISAAAWIDMETELSRTFIRYLGGRRLVDVPAPAGPGFAGAPTGHLEPIDAPQPGVTAALRGSVPAVEFEVAFTVTRAAVDSIERGAQDADWQPAKDAARKLAFAEDKAIFHGFAAARTKGIITIATNPSQPLPDNPREYPDAVAHALSTLKLAGVNGPYALALSADAYAKASESSDEGYPIFHHLRRIVDGEIVWVPALDGAVVLTTRGGDYELRVGTDLSVGYSSHDDSDIRLYLRESFAFLPYTSEAAVHLTSSGATRQNP</sequence>
<evidence type="ECO:0000256" key="4">
    <source>
        <dbReference type="ARBA" id="ARBA00050023"/>
    </source>
</evidence>
<protein>
    <recommendedName>
        <fullName evidence="4">Type 1 encapsulin shell protein</fullName>
    </recommendedName>
</protein>
<reference evidence="6" key="1">
    <citation type="journal article" date="2019" name="Int. J. Syst. Evol. Microbiol.">
        <title>The Global Catalogue of Microorganisms (GCM) 10K type strain sequencing project: providing services to taxonomists for standard genome sequencing and annotation.</title>
        <authorList>
            <consortium name="The Broad Institute Genomics Platform"/>
            <consortium name="The Broad Institute Genome Sequencing Center for Infectious Disease"/>
            <person name="Wu L."/>
            <person name="Ma J."/>
        </authorList>
    </citation>
    <scope>NUCLEOTIDE SEQUENCE [LARGE SCALE GENOMIC DNA]</scope>
    <source>
        <strain evidence="6">JCM 11136</strain>
    </source>
</reference>
<comment type="caution">
    <text evidence="5">The sequence shown here is derived from an EMBL/GenBank/DDBJ whole genome shotgun (WGS) entry which is preliminary data.</text>
</comment>
<evidence type="ECO:0000313" key="5">
    <source>
        <dbReference type="EMBL" id="GAA0934864.1"/>
    </source>
</evidence>
<evidence type="ECO:0000256" key="3">
    <source>
        <dbReference type="ARBA" id="ARBA00033787"/>
    </source>
</evidence>
<accession>A0ABP4AHG2</accession>
<dbReference type="Gene3D" id="3.30.2400.30">
    <property type="match status" value="1"/>
</dbReference>
<dbReference type="RefSeq" id="WP_343951674.1">
    <property type="nucleotide sequence ID" value="NZ_BAAAHQ010000022.1"/>
</dbReference>
<dbReference type="PANTHER" id="PTHR37165">
    <property type="entry name" value="PEPTIDASE U56 FAMILY"/>
    <property type="match status" value="1"/>
</dbReference>
<dbReference type="Pfam" id="PF04454">
    <property type="entry name" value="Linocin_M18"/>
    <property type="match status" value="1"/>
</dbReference>
<comment type="subcellular location">
    <subcellularLocation>
        <location evidence="1">Encapsulin nanocompartment</location>
    </subcellularLocation>
</comment>
<keyword evidence="6" id="KW-1185">Reference proteome</keyword>
<dbReference type="InterPro" id="IPR007544">
    <property type="entry name" value="ENCAP"/>
</dbReference>
<dbReference type="Gene3D" id="3.30.2320.10">
    <property type="entry name" value="hypothetical protein PF0899 domain"/>
    <property type="match status" value="1"/>
</dbReference>
<dbReference type="EMBL" id="BAAAHQ010000022">
    <property type="protein sequence ID" value="GAA0934864.1"/>
    <property type="molecule type" value="Genomic_DNA"/>
</dbReference>
<organism evidence="5 6">
    <name type="scientific">Nonomuraea longicatena</name>
    <dbReference type="NCBI Taxonomy" id="83682"/>
    <lineage>
        <taxon>Bacteria</taxon>
        <taxon>Bacillati</taxon>
        <taxon>Actinomycetota</taxon>
        <taxon>Actinomycetes</taxon>
        <taxon>Streptosporangiales</taxon>
        <taxon>Streptosporangiaceae</taxon>
        <taxon>Nonomuraea</taxon>
    </lineage>
</organism>